<keyword evidence="4" id="KW-1185">Reference proteome</keyword>
<proteinExistence type="predicted"/>
<keyword evidence="1" id="KW-1133">Transmembrane helix</keyword>
<feature type="transmembrane region" description="Helical" evidence="1">
    <location>
        <begin position="79"/>
        <end position="95"/>
    </location>
</feature>
<organism evidence="3 4">
    <name type="scientific">Polyangium spumosum</name>
    <dbReference type="NCBI Taxonomy" id="889282"/>
    <lineage>
        <taxon>Bacteria</taxon>
        <taxon>Pseudomonadati</taxon>
        <taxon>Myxococcota</taxon>
        <taxon>Polyangia</taxon>
        <taxon>Polyangiales</taxon>
        <taxon>Polyangiaceae</taxon>
        <taxon>Polyangium</taxon>
    </lineage>
</organism>
<name>A0A6N7Q7Y9_9BACT</name>
<keyword evidence="1" id="KW-0812">Transmembrane</keyword>
<evidence type="ECO:0000256" key="1">
    <source>
        <dbReference type="SAM" id="Phobius"/>
    </source>
</evidence>
<keyword evidence="1" id="KW-0472">Membrane</keyword>
<dbReference type="OrthoDB" id="5522649at2"/>
<dbReference type="AlphaFoldDB" id="A0A6N7Q7Y9"/>
<gene>
    <name evidence="3" type="ORF">GF068_34410</name>
</gene>
<accession>A0A6N7Q7Y9</accession>
<evidence type="ECO:0000313" key="4">
    <source>
        <dbReference type="Proteomes" id="UP000440224"/>
    </source>
</evidence>
<dbReference type="RefSeq" id="WP_153823765.1">
    <property type="nucleotide sequence ID" value="NZ_WJIE01000014.1"/>
</dbReference>
<reference evidence="3 4" key="1">
    <citation type="submission" date="2019-10" db="EMBL/GenBank/DDBJ databases">
        <title>A soil myxobacterium in the family Polyangiaceae.</title>
        <authorList>
            <person name="Li Y."/>
            <person name="Wang J."/>
        </authorList>
    </citation>
    <scope>NUCLEOTIDE SEQUENCE [LARGE SCALE GENOMIC DNA]</scope>
    <source>
        <strain evidence="3 4">DSM 14734</strain>
    </source>
</reference>
<dbReference type="Proteomes" id="UP000440224">
    <property type="component" value="Unassembled WGS sequence"/>
</dbReference>
<dbReference type="Pfam" id="PF03779">
    <property type="entry name" value="SPW"/>
    <property type="match status" value="1"/>
</dbReference>
<feature type="transmembrane region" description="Helical" evidence="1">
    <location>
        <begin position="33"/>
        <end position="50"/>
    </location>
</feature>
<protein>
    <recommendedName>
        <fullName evidence="2">SPW repeat-containing integral membrane domain-containing protein</fullName>
    </recommendedName>
</protein>
<comment type="caution">
    <text evidence="3">The sequence shown here is derived from an EMBL/GenBank/DDBJ whole genome shotgun (WGS) entry which is preliminary data.</text>
</comment>
<sequence>MTWPRWMNVALGIWLLIAPGVLGYVDARAVNNDRLLGILVAASAIVALWAPKARFVNVVLGAWLIIAPFVLGYFGGRAVANDIVVGIAVAVFAFIPSRSVTRTTTTPGNTSGLS</sequence>
<evidence type="ECO:0000313" key="3">
    <source>
        <dbReference type="EMBL" id="MRG96981.1"/>
    </source>
</evidence>
<dbReference type="InterPro" id="IPR005530">
    <property type="entry name" value="SPW"/>
</dbReference>
<feature type="domain" description="SPW repeat-containing integral membrane" evidence="2">
    <location>
        <begin position="3"/>
        <end position="93"/>
    </location>
</feature>
<dbReference type="EMBL" id="WJIE01000014">
    <property type="protein sequence ID" value="MRG96981.1"/>
    <property type="molecule type" value="Genomic_DNA"/>
</dbReference>
<feature type="transmembrane region" description="Helical" evidence="1">
    <location>
        <begin position="55"/>
        <end position="73"/>
    </location>
</feature>
<evidence type="ECO:0000259" key="2">
    <source>
        <dbReference type="Pfam" id="PF03779"/>
    </source>
</evidence>